<dbReference type="Gene3D" id="3.40.50.10770">
    <property type="entry name" value="Hypothetical protein VC1899 like domain (Restriction endonuclease-like)"/>
    <property type="match status" value="1"/>
</dbReference>
<reference evidence="1 2" key="1">
    <citation type="journal article" date="2024" name="Microbiology">
        <title>Methylomarinum rosea sp. nov., a novel halophilic methanotrophic bacterium from the hypersaline Lake Elton.</title>
        <authorList>
            <person name="Suleimanov R.Z."/>
            <person name="Oshkin I.Y."/>
            <person name="Danilova O.V."/>
            <person name="Suzina N.E."/>
            <person name="Dedysh S.N."/>
        </authorList>
    </citation>
    <scope>NUCLEOTIDE SEQUENCE [LARGE SCALE GENOMIC DNA]</scope>
    <source>
        <strain evidence="1 2">Ch1-1</strain>
    </source>
</reference>
<dbReference type="RefSeq" id="WP_305908197.1">
    <property type="nucleotide sequence ID" value="NZ_CP157743.1"/>
</dbReference>
<proteinExistence type="predicted"/>
<dbReference type="EMBL" id="CP157743">
    <property type="protein sequence ID" value="XBS19061.1"/>
    <property type="molecule type" value="Genomic_DNA"/>
</dbReference>
<dbReference type="Pfam" id="PF09670">
    <property type="entry name" value="Cas_Cas02710"/>
    <property type="match status" value="1"/>
</dbReference>
<dbReference type="KEGG" id="mech:Q9L42_011840"/>
<name>A0AAU7NQV1_9GAMM</name>
<dbReference type="AlphaFoldDB" id="A0AAU7NQV1"/>
<sequence length="427" mass="48275">MNSKPIILVCTVGGSHQPIVSAINEMRPDYVVFICTDKDPATGRPGSNIQITGKGHCIKAHNNDDKPTLPAIPQQTGLSQEAYEVVLTVSDDLDRIYLDCSRVIDSVLKKFPGAGIVADYTGGTKSMSAGLAMAALENPNIELQLVTGNRSDLIKVHDGSQYTALANIEQIRFQRTLAPFRACWERFAYGEAEAGLKRIQTPRNTQLRAALNRFRDLSTAFAEWDNFNHEIALRILRPYAPSMPSTMKPYLGIAMRLNDNDPKKRDAARLYDLYLNALRRAEQGRFDDAIARIYRLIEWTAQWMLLHRCGIDTANVPETEIPDGMQLSLNREQQWQAGLYNAWQLIKLKTDGAAAQFIEQEDKTLLNHIKIRNQSILAHGFSPVRREHWHELVRFIEHKFIPMLLAETACVGIKTLPNQLPNRYELN</sequence>
<accession>A0AAU7NQV1</accession>
<dbReference type="NCBIfam" id="TIGR02710">
    <property type="entry name" value="TIGR02710 family CRISPR-associated CARF protein"/>
    <property type="match status" value="1"/>
</dbReference>
<keyword evidence="2" id="KW-1185">Reference proteome</keyword>
<gene>
    <name evidence="1" type="ORF">Q9L42_011840</name>
</gene>
<dbReference type="InterPro" id="IPR014082">
    <property type="entry name" value="CRISPR-assoc_prot_Cas02710"/>
</dbReference>
<dbReference type="Proteomes" id="UP001225378">
    <property type="component" value="Chromosome"/>
</dbReference>
<organism evidence="1 2">
    <name type="scientific">Methylomarinum roseum</name>
    <dbReference type="NCBI Taxonomy" id="3067653"/>
    <lineage>
        <taxon>Bacteria</taxon>
        <taxon>Pseudomonadati</taxon>
        <taxon>Pseudomonadota</taxon>
        <taxon>Gammaproteobacteria</taxon>
        <taxon>Methylococcales</taxon>
        <taxon>Methylococcaceae</taxon>
        <taxon>Methylomarinum</taxon>
    </lineage>
</organism>
<protein>
    <submittedName>
        <fullName evidence="1">TIGR02710 family CRISPR-associated CARF protein</fullName>
    </submittedName>
</protein>
<evidence type="ECO:0000313" key="1">
    <source>
        <dbReference type="EMBL" id="XBS19061.1"/>
    </source>
</evidence>
<evidence type="ECO:0000313" key="2">
    <source>
        <dbReference type="Proteomes" id="UP001225378"/>
    </source>
</evidence>